<proteinExistence type="predicted"/>
<dbReference type="Proteomes" id="UP000095023">
    <property type="component" value="Unassembled WGS sequence"/>
</dbReference>
<dbReference type="Gene3D" id="3.80.10.10">
    <property type="entry name" value="Ribonuclease Inhibitor"/>
    <property type="match status" value="1"/>
</dbReference>
<gene>
    <name evidence="1" type="ORF">CANCADRAFT_90939</name>
</gene>
<dbReference type="EMBL" id="KV453841">
    <property type="protein sequence ID" value="ODV92693.1"/>
    <property type="molecule type" value="Genomic_DNA"/>
</dbReference>
<dbReference type="InterPro" id="IPR032675">
    <property type="entry name" value="LRR_dom_sf"/>
</dbReference>
<accession>A0A1E4TLS9</accession>
<dbReference type="CDD" id="cd09917">
    <property type="entry name" value="F-box_SF"/>
    <property type="match status" value="1"/>
</dbReference>
<dbReference type="AlphaFoldDB" id="A0A1E4TLS9"/>
<evidence type="ECO:0008006" key="3">
    <source>
        <dbReference type="Google" id="ProtNLM"/>
    </source>
</evidence>
<evidence type="ECO:0000313" key="2">
    <source>
        <dbReference type="Proteomes" id="UP000095023"/>
    </source>
</evidence>
<sequence length="565" mass="63324">MLAILPLEVQELIAEYCQQADAFRLALTCRRLARASVPRLYKAIVIDSRESYIDSAEIGHITSKHTDKTVECNGPETLHSLKTVVRNALALKRCVRSLKNTDNGMYTLVRHLECYKLPDMTSHEFKKHMSAMIPLLPKLQSLVWKCSPQVSLPLMVTCNIGQCMNSLTTISLEIPESLEACLDAMASKLEFPNLLHFELRSFTNPENLTTVGRLLARSPKLATLNLGRDMVVSRCLCFGNMTSSTRIHDHESQRKGALENFINAYRDSAAGKKLELCKFGIDGSVVHPKDADGLMDILVLDALKSLSLVNICERPDDPDSLEIPRGASFLDKMAGKTPNVTSLHIDWSESGLRDTVPAYIASFAQHGLESLNVKIRWTEYRIRAQKDEVHVTQSQDAAITVSWEQTCRAYLSAIDENASSLRKLSLESAEESRFADRAKIIPADILACIKQCRKLEGLRVLLKAMLLSDPSMLKDLHRLHYLDLFSDGGPSFLGQGSFVGDKRQDWLRYRHFVCDLLDNQPSLSFIKIESAYLFDLRSGDTWGVIGGADKWFADQVIDSWDTVTT</sequence>
<reference evidence="2" key="1">
    <citation type="submission" date="2016-02" db="EMBL/GenBank/DDBJ databases">
        <title>Comparative genomics of biotechnologically important yeasts.</title>
        <authorList>
            <consortium name="DOE Joint Genome Institute"/>
            <person name="Riley R."/>
            <person name="Haridas S."/>
            <person name="Wolfe K.H."/>
            <person name="Lopes M.R."/>
            <person name="Hittinger C.T."/>
            <person name="Goker M."/>
            <person name="Salamov A."/>
            <person name="Wisecaver J."/>
            <person name="Long T.M."/>
            <person name="Aerts A.L."/>
            <person name="Barry K."/>
            <person name="Choi C."/>
            <person name="Clum A."/>
            <person name="Coughlan A.Y."/>
            <person name="Deshpande S."/>
            <person name="Douglass A.P."/>
            <person name="Hanson S.J."/>
            <person name="Klenk H.-P."/>
            <person name="Labutti K."/>
            <person name="Lapidus A."/>
            <person name="Lindquist E."/>
            <person name="Lipzen A."/>
            <person name="Meier-Kolthoff J.P."/>
            <person name="Ohm R.A."/>
            <person name="Otillar R.P."/>
            <person name="Pangilinan J."/>
            <person name="Peng Y."/>
            <person name="Rokas A."/>
            <person name="Rosa C.A."/>
            <person name="Scheuner C."/>
            <person name="Sibirny A.A."/>
            <person name="Slot J.C."/>
            <person name="Stielow J.B."/>
            <person name="Sun H."/>
            <person name="Kurtzman C.P."/>
            <person name="Blackwell M."/>
            <person name="Jeffries T.W."/>
            <person name="Grigoriev I.V."/>
        </authorList>
    </citation>
    <scope>NUCLEOTIDE SEQUENCE [LARGE SCALE GENOMIC DNA]</scope>
    <source>
        <strain evidence="2">NRRL Y-17796</strain>
    </source>
</reference>
<keyword evidence="2" id="KW-1185">Reference proteome</keyword>
<evidence type="ECO:0000313" key="1">
    <source>
        <dbReference type="EMBL" id="ODV92693.1"/>
    </source>
</evidence>
<name>A0A1E4TLS9_9ASCO</name>
<organism evidence="1 2">
    <name type="scientific">Tortispora caseinolytica NRRL Y-17796</name>
    <dbReference type="NCBI Taxonomy" id="767744"/>
    <lineage>
        <taxon>Eukaryota</taxon>
        <taxon>Fungi</taxon>
        <taxon>Dikarya</taxon>
        <taxon>Ascomycota</taxon>
        <taxon>Saccharomycotina</taxon>
        <taxon>Trigonopsidomycetes</taxon>
        <taxon>Trigonopsidales</taxon>
        <taxon>Trigonopsidaceae</taxon>
        <taxon>Tortispora</taxon>
    </lineage>
</organism>
<protein>
    <recommendedName>
        <fullName evidence="3">F-box domain-containing protein</fullName>
    </recommendedName>
</protein>